<dbReference type="PaxDb" id="411460-RUMTOR_00694"/>
<reference evidence="1 2" key="1">
    <citation type="submission" date="2007-03" db="EMBL/GenBank/DDBJ databases">
        <authorList>
            <person name="Fulton L."/>
            <person name="Clifton S."/>
            <person name="Fulton B."/>
            <person name="Xu J."/>
            <person name="Minx P."/>
            <person name="Pepin K.H."/>
            <person name="Johnson M."/>
            <person name="Thiruvilangam P."/>
            <person name="Bhonagiri V."/>
            <person name="Nash W.E."/>
            <person name="Mardis E.R."/>
            <person name="Wilson R.K."/>
        </authorList>
    </citation>
    <scope>NUCLEOTIDE SEQUENCE [LARGE SCALE GENOMIC DNA]</scope>
    <source>
        <strain evidence="1 2">ATCC 27756</strain>
    </source>
</reference>
<organism evidence="1 2">
    <name type="scientific">[Ruminococcus] torques ATCC 27756</name>
    <dbReference type="NCBI Taxonomy" id="411460"/>
    <lineage>
        <taxon>Bacteria</taxon>
        <taxon>Bacillati</taxon>
        <taxon>Bacillota</taxon>
        <taxon>Clostridia</taxon>
        <taxon>Lachnospirales</taxon>
        <taxon>Lachnospiraceae</taxon>
        <taxon>Mediterraneibacter</taxon>
    </lineage>
</organism>
<accession>A5KKE2</accession>
<protein>
    <submittedName>
        <fullName evidence="1">Uncharacterized protein</fullName>
    </submittedName>
</protein>
<dbReference type="AlphaFoldDB" id="A5KKE2"/>
<proteinExistence type="predicted"/>
<reference evidence="1 2" key="2">
    <citation type="submission" date="2007-04" db="EMBL/GenBank/DDBJ databases">
        <title>Draft genome sequence of Ruminococcus torques (ATCC 27756).</title>
        <authorList>
            <person name="Sudarsanam P."/>
            <person name="Ley R."/>
            <person name="Guruge J."/>
            <person name="Turnbaugh P.J."/>
            <person name="Mahowald M."/>
            <person name="Liep D."/>
            <person name="Gordon J."/>
        </authorList>
    </citation>
    <scope>NUCLEOTIDE SEQUENCE [LARGE SCALE GENOMIC DNA]</scope>
    <source>
        <strain evidence="1 2">ATCC 27756</strain>
    </source>
</reference>
<evidence type="ECO:0000313" key="1">
    <source>
        <dbReference type="EMBL" id="EDK24893.1"/>
    </source>
</evidence>
<sequence>MLLYTEDSAKQSWECVLIILSYHDLKEDKTINDKFVIFHVGSIICGKLKRKVKKNKD</sequence>
<evidence type="ECO:0000313" key="2">
    <source>
        <dbReference type="Proteomes" id="UP000003577"/>
    </source>
</evidence>
<name>A5KKE2_9FIRM</name>
<comment type="caution">
    <text evidence="1">The sequence shown here is derived from an EMBL/GenBank/DDBJ whole genome shotgun (WGS) entry which is preliminary data.</text>
</comment>
<dbReference type="EMBL" id="AAVP02000002">
    <property type="protein sequence ID" value="EDK24893.1"/>
    <property type="molecule type" value="Genomic_DNA"/>
</dbReference>
<dbReference type="HOGENOM" id="CLU_2993996_0_0_9"/>
<gene>
    <name evidence="1" type="ORF">RUMTOR_00694</name>
</gene>
<dbReference type="Proteomes" id="UP000003577">
    <property type="component" value="Unassembled WGS sequence"/>
</dbReference>